<dbReference type="InterPro" id="IPR001650">
    <property type="entry name" value="Helicase_C-like"/>
</dbReference>
<feature type="compositionally biased region" description="Acidic residues" evidence="8">
    <location>
        <begin position="630"/>
        <end position="641"/>
    </location>
</feature>
<evidence type="ECO:0000256" key="3">
    <source>
        <dbReference type="ARBA" id="ARBA00022840"/>
    </source>
</evidence>
<evidence type="ECO:0000256" key="4">
    <source>
        <dbReference type="ARBA" id="ARBA00023125"/>
    </source>
</evidence>
<dbReference type="PANTHER" id="PTHR13710">
    <property type="entry name" value="DNA HELICASE RECQ FAMILY MEMBER"/>
    <property type="match status" value="1"/>
</dbReference>
<dbReference type="GO" id="GO:0005694">
    <property type="term" value="C:chromosome"/>
    <property type="evidence" value="ECO:0007669"/>
    <property type="project" value="TreeGrafter"/>
</dbReference>
<evidence type="ECO:0000259" key="10">
    <source>
        <dbReference type="PROSITE" id="PS51194"/>
    </source>
</evidence>
<accession>A0A2G8RV21</accession>
<dbReference type="GO" id="GO:0005737">
    <property type="term" value="C:cytoplasm"/>
    <property type="evidence" value="ECO:0007669"/>
    <property type="project" value="TreeGrafter"/>
</dbReference>
<dbReference type="EC" id="5.6.2.4" evidence="7"/>
<feature type="region of interest" description="Disordered" evidence="8">
    <location>
        <begin position="761"/>
        <end position="807"/>
    </location>
</feature>
<feature type="region of interest" description="Disordered" evidence="8">
    <location>
        <begin position="630"/>
        <end position="661"/>
    </location>
</feature>
<dbReference type="GO" id="GO:0005524">
    <property type="term" value="F:ATP binding"/>
    <property type="evidence" value="ECO:0007669"/>
    <property type="project" value="UniProtKB-KW"/>
</dbReference>
<dbReference type="GO" id="GO:0043138">
    <property type="term" value="F:3'-5' DNA helicase activity"/>
    <property type="evidence" value="ECO:0007669"/>
    <property type="project" value="UniProtKB-EC"/>
</dbReference>
<evidence type="ECO:0000256" key="8">
    <source>
        <dbReference type="SAM" id="MobiDB-lite"/>
    </source>
</evidence>
<feature type="compositionally biased region" description="Polar residues" evidence="8">
    <location>
        <begin position="401"/>
        <end position="414"/>
    </location>
</feature>
<evidence type="ECO:0000259" key="9">
    <source>
        <dbReference type="PROSITE" id="PS51192"/>
    </source>
</evidence>
<dbReference type="Proteomes" id="UP000230002">
    <property type="component" value="Unassembled WGS sequence"/>
</dbReference>
<name>A0A2G8RV21_9APHY</name>
<dbReference type="Pfam" id="PF00271">
    <property type="entry name" value="Helicase_C"/>
    <property type="match status" value="1"/>
</dbReference>
<dbReference type="SMART" id="SM00487">
    <property type="entry name" value="DEXDc"/>
    <property type="match status" value="1"/>
</dbReference>
<sequence length="807" mass="88640">MTGAPASFVWSSPEGYRLARTILRPSLPFDPHDYQLEGVCKVLDGYDLLAVIPTGAGKTGYLLIYILLLIALSNNPNLCSPARTGIPRDPGMLIAYPTIGLEEEMAIVFERFKVKTLVINSNTLQVARRERRDLWSAAVQGYSLILLSPELLSSPGFETLLQRPTFQARLCALGVDEVHLLNSWGTGFRKAFLQLGYMRARMRETVRLIGLSASILAGQPLKSVCEFLGLRGGQFYFLQRSNIRPELQLLFRPLSHGLGGWKFPDFRWILDERRKTVIFCRTIALSFRLACYLLHLSTSSPSPIRLYNSLNWPSYNTRTRELMRNDPNIYIIIATASFMVGVDLPNIQDVILVQEPENADEWVQWGGRAGRDSSLVKDARVITYVTKKGPKTAQSLLEGDSSGSSASAVQTAKKGSTPAMDVSSAKVIIAQCKVAAQNELYNNPARDEPCTCATCTVHPRPPLPIPCKCSGCTPEASTMNVPPQKPSGKTNPVPRSKRLTRVMRRHGTQRLEKLREEIYDSLEDSASSRALPPTVYLPQPVITSLLDNFALLLTVDDLRALLLGRTYVLPHINKLWLALQALRPEFDDIRIKAAEERKRKAAEKAAQHAAAASKSTMTPEELEAAMQAVLDEDSEESDDGLDFFRQPRNSEVSEATDTDTRAAAQICTAETVTPNARTEPLYAAPHSDMDSTMLPPSTSDCSTSGSSSLSVLTAGLVPLTTAGAAMNTVPRRTRGQVGGGSASTQIRVEAVEEGPGYAMHILTFGGSDADPPPQARRKRAAPQKVDQAGNKPPRKRRRTSDKENCVP</sequence>
<dbReference type="PANTHER" id="PTHR13710:SF105">
    <property type="entry name" value="ATP-DEPENDENT DNA HELICASE Q1"/>
    <property type="match status" value="1"/>
</dbReference>
<dbReference type="SUPFAM" id="SSF52540">
    <property type="entry name" value="P-loop containing nucleoside triphosphate hydrolases"/>
    <property type="match status" value="1"/>
</dbReference>
<dbReference type="PROSITE" id="PS51194">
    <property type="entry name" value="HELICASE_CTER"/>
    <property type="match status" value="1"/>
</dbReference>
<evidence type="ECO:0000313" key="12">
    <source>
        <dbReference type="Proteomes" id="UP000230002"/>
    </source>
</evidence>
<feature type="domain" description="Helicase C-terminal" evidence="10">
    <location>
        <begin position="265"/>
        <end position="428"/>
    </location>
</feature>
<comment type="caution">
    <text evidence="11">The sequence shown here is derived from an EMBL/GenBank/DDBJ whole genome shotgun (WGS) entry which is preliminary data.</text>
</comment>
<keyword evidence="12" id="KW-1185">Reference proteome</keyword>
<dbReference type="EMBL" id="AYKW01000056">
    <property type="protein sequence ID" value="PIL25360.1"/>
    <property type="molecule type" value="Genomic_DNA"/>
</dbReference>
<keyword evidence="2" id="KW-0547">Nucleotide-binding</keyword>
<gene>
    <name evidence="11" type="ORF">GSI_13250</name>
</gene>
<feature type="region of interest" description="Disordered" evidence="8">
    <location>
        <begin position="676"/>
        <end position="708"/>
    </location>
</feature>
<reference evidence="11 12" key="1">
    <citation type="journal article" date="2015" name="Sci. Rep.">
        <title>Chromosome-level genome map provides insights into diverse defense mechanisms in the medicinal fungus Ganoderma sinense.</title>
        <authorList>
            <person name="Zhu Y."/>
            <person name="Xu J."/>
            <person name="Sun C."/>
            <person name="Zhou S."/>
            <person name="Xu H."/>
            <person name="Nelson D.R."/>
            <person name="Qian J."/>
            <person name="Song J."/>
            <person name="Luo H."/>
            <person name="Xiang L."/>
            <person name="Li Y."/>
            <person name="Xu Z."/>
            <person name="Ji A."/>
            <person name="Wang L."/>
            <person name="Lu S."/>
            <person name="Hayward A."/>
            <person name="Sun W."/>
            <person name="Li X."/>
            <person name="Schwartz D.C."/>
            <person name="Wang Y."/>
            <person name="Chen S."/>
        </authorList>
    </citation>
    <scope>NUCLEOTIDE SEQUENCE [LARGE SCALE GENOMIC DNA]</scope>
    <source>
        <strain evidence="11 12">ZZ0214-1</strain>
    </source>
</reference>
<feature type="region of interest" description="Disordered" evidence="8">
    <location>
        <begin position="602"/>
        <end position="621"/>
    </location>
</feature>
<dbReference type="STRING" id="1077348.A0A2G8RV21"/>
<organism evidence="11 12">
    <name type="scientific">Ganoderma sinense ZZ0214-1</name>
    <dbReference type="NCBI Taxonomy" id="1077348"/>
    <lineage>
        <taxon>Eukaryota</taxon>
        <taxon>Fungi</taxon>
        <taxon>Dikarya</taxon>
        <taxon>Basidiomycota</taxon>
        <taxon>Agaricomycotina</taxon>
        <taxon>Agaricomycetes</taxon>
        <taxon>Polyporales</taxon>
        <taxon>Polyporaceae</taxon>
        <taxon>Ganoderma</taxon>
    </lineage>
</organism>
<dbReference type="InterPro" id="IPR014001">
    <property type="entry name" value="Helicase_ATP-bd"/>
</dbReference>
<dbReference type="Pfam" id="PF00270">
    <property type="entry name" value="DEAD"/>
    <property type="match status" value="1"/>
</dbReference>
<evidence type="ECO:0000256" key="2">
    <source>
        <dbReference type="ARBA" id="ARBA00022741"/>
    </source>
</evidence>
<evidence type="ECO:0000256" key="6">
    <source>
        <dbReference type="ARBA" id="ARBA00034617"/>
    </source>
</evidence>
<dbReference type="OrthoDB" id="2790700at2759"/>
<evidence type="ECO:0000256" key="1">
    <source>
        <dbReference type="ARBA" id="ARBA00005446"/>
    </source>
</evidence>
<evidence type="ECO:0000313" key="11">
    <source>
        <dbReference type="EMBL" id="PIL25360.1"/>
    </source>
</evidence>
<dbReference type="PROSITE" id="PS51192">
    <property type="entry name" value="HELICASE_ATP_BIND_1"/>
    <property type="match status" value="1"/>
</dbReference>
<feature type="domain" description="Helicase ATP-binding" evidence="9">
    <location>
        <begin position="39"/>
        <end position="215"/>
    </location>
</feature>
<dbReference type="GO" id="GO:0000724">
    <property type="term" value="P:double-strand break repair via homologous recombination"/>
    <property type="evidence" value="ECO:0007669"/>
    <property type="project" value="TreeGrafter"/>
</dbReference>
<dbReference type="InterPro" id="IPR027417">
    <property type="entry name" value="P-loop_NTPase"/>
</dbReference>
<evidence type="ECO:0000256" key="7">
    <source>
        <dbReference type="ARBA" id="ARBA00034808"/>
    </source>
</evidence>
<dbReference type="GO" id="GO:0003677">
    <property type="term" value="F:DNA binding"/>
    <property type="evidence" value="ECO:0007669"/>
    <property type="project" value="UniProtKB-KW"/>
</dbReference>
<dbReference type="InterPro" id="IPR011545">
    <property type="entry name" value="DEAD/DEAH_box_helicase_dom"/>
</dbReference>
<keyword evidence="5" id="KW-0413">Isomerase</keyword>
<feature type="region of interest" description="Disordered" evidence="8">
    <location>
        <begin position="393"/>
        <end position="417"/>
    </location>
</feature>
<comment type="catalytic activity">
    <reaction evidence="6">
        <text>Couples ATP hydrolysis with the unwinding of duplex DNA by translocating in the 3'-5' direction.</text>
        <dbReference type="EC" id="5.6.2.4"/>
    </reaction>
</comment>
<protein>
    <recommendedName>
        <fullName evidence="7">DNA 3'-5' helicase</fullName>
        <ecNumber evidence="7">5.6.2.4</ecNumber>
    </recommendedName>
</protein>
<dbReference type="GO" id="GO:0009378">
    <property type="term" value="F:four-way junction helicase activity"/>
    <property type="evidence" value="ECO:0007669"/>
    <property type="project" value="TreeGrafter"/>
</dbReference>
<proteinExistence type="inferred from homology"/>
<keyword evidence="3" id="KW-0067">ATP-binding</keyword>
<evidence type="ECO:0000256" key="5">
    <source>
        <dbReference type="ARBA" id="ARBA00023235"/>
    </source>
</evidence>
<comment type="similarity">
    <text evidence="1">Belongs to the helicase family. RecQ subfamily.</text>
</comment>
<dbReference type="Gene3D" id="3.40.50.300">
    <property type="entry name" value="P-loop containing nucleotide triphosphate hydrolases"/>
    <property type="match status" value="2"/>
</dbReference>
<dbReference type="AlphaFoldDB" id="A0A2G8RV21"/>
<feature type="compositionally biased region" description="Low complexity" evidence="8">
    <location>
        <begin position="697"/>
        <end position="708"/>
    </location>
</feature>
<keyword evidence="4" id="KW-0238">DNA-binding</keyword>